<dbReference type="EMBL" id="SPNV01000141">
    <property type="protein sequence ID" value="KAF5860124.1"/>
    <property type="molecule type" value="Genomic_DNA"/>
</dbReference>
<accession>A0A8H6A350</accession>
<dbReference type="AlphaFoldDB" id="A0A8H6A350"/>
<name>A0A8H6A350_PETAA</name>
<dbReference type="Proteomes" id="UP000541154">
    <property type="component" value="Unassembled WGS sequence"/>
</dbReference>
<gene>
    <name evidence="1" type="ORF">ETB97_002031</name>
</gene>
<evidence type="ECO:0000313" key="1">
    <source>
        <dbReference type="EMBL" id="KAF5860124.1"/>
    </source>
</evidence>
<proteinExistence type="predicted"/>
<evidence type="ECO:0000313" key="2">
    <source>
        <dbReference type="Proteomes" id="UP000541154"/>
    </source>
</evidence>
<reference evidence="1 2" key="1">
    <citation type="submission" date="2019-04" db="EMBL/GenBank/DDBJ databases">
        <title>Aspergillus burnettii sp. nov., novel species from soil in southeast Queensland.</title>
        <authorList>
            <person name="Gilchrist C.L.M."/>
            <person name="Pitt J.I."/>
            <person name="Lange L."/>
            <person name="Lacey H.J."/>
            <person name="Vuong D."/>
            <person name="Midgley D.J."/>
            <person name="Greenfield P."/>
            <person name="Bradbury M."/>
            <person name="Lacey E."/>
            <person name="Busk P.K."/>
            <person name="Pilgaard B."/>
            <person name="Chooi Y.H."/>
            <person name="Piggott A.M."/>
        </authorList>
    </citation>
    <scope>NUCLEOTIDE SEQUENCE [LARGE SCALE GENOMIC DNA]</scope>
    <source>
        <strain evidence="1 2">FRR 5400</strain>
    </source>
</reference>
<protein>
    <submittedName>
        <fullName evidence="1">Uncharacterized protein</fullName>
    </submittedName>
</protein>
<keyword evidence="2" id="KW-1185">Reference proteome</keyword>
<sequence>MAAPTVVKEEPVHLDLYVKGITLIVDPFNLSELALFILRLCREIVPVNLHGDSDTLSFTLDIITLYLELTIRW</sequence>
<organism evidence="1 2">
    <name type="scientific">Petromyces alliaceus</name>
    <name type="common">Aspergillus alliaceus</name>
    <dbReference type="NCBI Taxonomy" id="209559"/>
    <lineage>
        <taxon>Eukaryota</taxon>
        <taxon>Fungi</taxon>
        <taxon>Dikarya</taxon>
        <taxon>Ascomycota</taxon>
        <taxon>Pezizomycotina</taxon>
        <taxon>Eurotiomycetes</taxon>
        <taxon>Eurotiomycetidae</taxon>
        <taxon>Eurotiales</taxon>
        <taxon>Aspergillaceae</taxon>
        <taxon>Aspergillus</taxon>
        <taxon>Aspergillus subgen. Circumdati</taxon>
    </lineage>
</organism>
<comment type="caution">
    <text evidence="1">The sequence shown here is derived from an EMBL/GenBank/DDBJ whole genome shotgun (WGS) entry which is preliminary data.</text>
</comment>